<dbReference type="SUPFAM" id="SSF46785">
    <property type="entry name" value="Winged helix' DNA-binding domain"/>
    <property type="match status" value="1"/>
</dbReference>
<dbReference type="InterPro" id="IPR051081">
    <property type="entry name" value="HTH_MetalResp_TranReg"/>
</dbReference>
<organism evidence="5 6">
    <name type="scientific">Sphaerisporangium album</name>
    <dbReference type="NCBI Taxonomy" id="509200"/>
    <lineage>
        <taxon>Bacteria</taxon>
        <taxon>Bacillati</taxon>
        <taxon>Actinomycetota</taxon>
        <taxon>Actinomycetes</taxon>
        <taxon>Streptosporangiales</taxon>
        <taxon>Streptosporangiaceae</taxon>
        <taxon>Sphaerisporangium</taxon>
    </lineage>
</organism>
<dbReference type="GO" id="GO:0003677">
    <property type="term" value="F:DNA binding"/>
    <property type="evidence" value="ECO:0007669"/>
    <property type="project" value="UniProtKB-KW"/>
</dbReference>
<keyword evidence="6" id="KW-1185">Reference proteome</keyword>
<dbReference type="NCBIfam" id="NF033788">
    <property type="entry name" value="HTH_metalloreg"/>
    <property type="match status" value="1"/>
</dbReference>
<evidence type="ECO:0000256" key="1">
    <source>
        <dbReference type="ARBA" id="ARBA00023015"/>
    </source>
</evidence>
<gene>
    <name evidence="5" type="ORF">DQ384_30620</name>
</gene>
<dbReference type="GO" id="GO:0003700">
    <property type="term" value="F:DNA-binding transcription factor activity"/>
    <property type="evidence" value="ECO:0007669"/>
    <property type="project" value="InterPro"/>
</dbReference>
<dbReference type="EMBL" id="QOIL01000021">
    <property type="protein sequence ID" value="RCG25873.1"/>
    <property type="molecule type" value="Genomic_DNA"/>
</dbReference>
<keyword evidence="3" id="KW-0804">Transcription</keyword>
<dbReference type="Gene3D" id="1.10.10.10">
    <property type="entry name" value="Winged helix-like DNA-binding domain superfamily/Winged helix DNA-binding domain"/>
    <property type="match status" value="1"/>
</dbReference>
<accession>A0A367F699</accession>
<keyword evidence="1" id="KW-0805">Transcription regulation</keyword>
<evidence type="ECO:0000259" key="4">
    <source>
        <dbReference type="PROSITE" id="PS50987"/>
    </source>
</evidence>
<dbReference type="InterPro" id="IPR001845">
    <property type="entry name" value="HTH_ArsR_DNA-bd_dom"/>
</dbReference>
<dbReference type="PANTHER" id="PTHR33154:SF18">
    <property type="entry name" value="ARSENICAL RESISTANCE OPERON REPRESSOR"/>
    <property type="match status" value="1"/>
</dbReference>
<dbReference type="InterPro" id="IPR018334">
    <property type="entry name" value="ArsR_HTH"/>
</dbReference>
<dbReference type="PROSITE" id="PS50987">
    <property type="entry name" value="HTH_ARSR_2"/>
    <property type="match status" value="1"/>
</dbReference>
<dbReference type="InterPro" id="IPR036390">
    <property type="entry name" value="WH_DNA-bd_sf"/>
</dbReference>
<dbReference type="Proteomes" id="UP000253094">
    <property type="component" value="Unassembled WGS sequence"/>
</dbReference>
<dbReference type="Pfam" id="PF01022">
    <property type="entry name" value="HTH_5"/>
    <property type="match status" value="1"/>
</dbReference>
<name>A0A367F699_9ACTN</name>
<dbReference type="PRINTS" id="PR00778">
    <property type="entry name" value="HTHARSR"/>
</dbReference>
<feature type="domain" description="HTH arsR-type" evidence="4">
    <location>
        <begin position="17"/>
        <end position="114"/>
    </location>
</feature>
<protein>
    <submittedName>
        <fullName evidence="5">Transcriptional regulator</fullName>
    </submittedName>
</protein>
<proteinExistence type="predicted"/>
<dbReference type="OrthoDB" id="9798835at2"/>
<evidence type="ECO:0000313" key="6">
    <source>
        <dbReference type="Proteomes" id="UP000253094"/>
    </source>
</evidence>
<evidence type="ECO:0000313" key="5">
    <source>
        <dbReference type="EMBL" id="RCG25873.1"/>
    </source>
</evidence>
<dbReference type="SMART" id="SM00418">
    <property type="entry name" value="HTH_ARSR"/>
    <property type="match status" value="1"/>
</dbReference>
<dbReference type="PANTHER" id="PTHR33154">
    <property type="entry name" value="TRANSCRIPTIONAL REGULATOR, ARSR FAMILY"/>
    <property type="match status" value="1"/>
</dbReference>
<dbReference type="InterPro" id="IPR036388">
    <property type="entry name" value="WH-like_DNA-bd_sf"/>
</dbReference>
<dbReference type="PROSITE" id="PS00846">
    <property type="entry name" value="HTH_ARSR_1"/>
    <property type="match status" value="1"/>
</dbReference>
<evidence type="ECO:0000256" key="3">
    <source>
        <dbReference type="ARBA" id="ARBA00023163"/>
    </source>
</evidence>
<comment type="caution">
    <text evidence="5">The sequence shown here is derived from an EMBL/GenBank/DDBJ whole genome shotgun (WGS) entry which is preliminary data.</text>
</comment>
<sequence>MAVTSSACCVPIAREALSESDAAELATLLKAVADPVRLRLLSMIGAHPGGEACVCDLTGAFDLTGPTISHHLKVLRTAGLINGERRGTWIYYWIVPETVARLGALFSPLGEPAPEAQAVTA</sequence>
<reference evidence="5 6" key="1">
    <citation type="submission" date="2018-06" db="EMBL/GenBank/DDBJ databases">
        <title>Sphaerisporangium craniellae sp. nov., isolated from a marine sponge in the South China Sea.</title>
        <authorList>
            <person name="Li L."/>
        </authorList>
    </citation>
    <scope>NUCLEOTIDE SEQUENCE [LARGE SCALE GENOMIC DNA]</scope>
    <source>
        <strain evidence="5 6">CCTCC AA 208026</strain>
    </source>
</reference>
<keyword evidence="2" id="KW-0238">DNA-binding</keyword>
<evidence type="ECO:0000256" key="2">
    <source>
        <dbReference type="ARBA" id="ARBA00023125"/>
    </source>
</evidence>
<dbReference type="InterPro" id="IPR011991">
    <property type="entry name" value="ArsR-like_HTH"/>
</dbReference>
<dbReference type="CDD" id="cd00090">
    <property type="entry name" value="HTH_ARSR"/>
    <property type="match status" value="1"/>
</dbReference>
<dbReference type="AlphaFoldDB" id="A0A367F699"/>
<dbReference type="RefSeq" id="WP_114032361.1">
    <property type="nucleotide sequence ID" value="NZ_QOIL01000021.1"/>
</dbReference>